<comment type="caution">
    <text evidence="5">The sequence shown here is derived from an EMBL/GenBank/DDBJ whole genome shotgun (WGS) entry which is preliminary data.</text>
</comment>
<evidence type="ECO:0000313" key="5">
    <source>
        <dbReference type="EMBL" id="MBQ0959774.1"/>
    </source>
</evidence>
<accession>A0A941BLK0</accession>
<sequence length="140" mass="15070">MKILVAVDGSSFTKRMLAYLAAHDEWLVRGNSFTVVNAVSPVPPRASAVLDKALLKGYYDDEAEKVFKPIRAFFKRQSIEATYVSKVGSAAEVIAATADKGDFDLLVMGSHGHSSLGNLVMGSVATKVMAHCKTPVLLVR</sequence>
<dbReference type="SUPFAM" id="SSF52402">
    <property type="entry name" value="Adenine nucleotide alpha hydrolases-like"/>
    <property type="match status" value="1"/>
</dbReference>
<keyword evidence="6" id="KW-1185">Reference proteome</keyword>
<dbReference type="InterPro" id="IPR006015">
    <property type="entry name" value="Universal_stress_UspA"/>
</dbReference>
<dbReference type="CDD" id="cd00293">
    <property type="entry name" value="USP-like"/>
    <property type="match status" value="1"/>
</dbReference>
<organism evidence="5 6">
    <name type="scientific">Ideonella aquatica</name>
    <dbReference type="NCBI Taxonomy" id="2824119"/>
    <lineage>
        <taxon>Bacteria</taxon>
        <taxon>Pseudomonadati</taxon>
        <taxon>Pseudomonadota</taxon>
        <taxon>Betaproteobacteria</taxon>
        <taxon>Burkholderiales</taxon>
        <taxon>Sphaerotilaceae</taxon>
        <taxon>Ideonella</taxon>
    </lineage>
</organism>
<gene>
    <name evidence="5" type="ORF">KAK06_12555</name>
</gene>
<dbReference type="RefSeq" id="WP_210802453.1">
    <property type="nucleotide sequence ID" value="NZ_JAGQDE010000010.1"/>
</dbReference>
<evidence type="ECO:0000256" key="1">
    <source>
        <dbReference type="ARBA" id="ARBA00008791"/>
    </source>
</evidence>
<feature type="domain" description="UspA" evidence="4">
    <location>
        <begin position="2"/>
        <end position="140"/>
    </location>
</feature>
<dbReference type="EMBL" id="JAGQDE010000010">
    <property type="protein sequence ID" value="MBQ0959774.1"/>
    <property type="molecule type" value="Genomic_DNA"/>
</dbReference>
<evidence type="ECO:0000259" key="4">
    <source>
        <dbReference type="Pfam" id="PF00582"/>
    </source>
</evidence>
<proteinExistence type="inferred from homology"/>
<dbReference type="AlphaFoldDB" id="A0A941BLK0"/>
<keyword evidence="2" id="KW-0547">Nucleotide-binding</keyword>
<evidence type="ECO:0000256" key="2">
    <source>
        <dbReference type="ARBA" id="ARBA00022741"/>
    </source>
</evidence>
<dbReference type="PANTHER" id="PTHR46268:SF27">
    <property type="entry name" value="UNIVERSAL STRESS PROTEIN RV2623"/>
    <property type="match status" value="1"/>
</dbReference>
<dbReference type="Gene3D" id="3.40.50.620">
    <property type="entry name" value="HUPs"/>
    <property type="match status" value="1"/>
</dbReference>
<dbReference type="PRINTS" id="PR01438">
    <property type="entry name" value="UNVRSLSTRESS"/>
</dbReference>
<dbReference type="Pfam" id="PF00582">
    <property type="entry name" value="Usp"/>
    <property type="match status" value="1"/>
</dbReference>
<reference evidence="5" key="1">
    <citation type="submission" date="2021-04" db="EMBL/GenBank/DDBJ databases">
        <title>The genome sequence of Ideonella sp. 4Y11.</title>
        <authorList>
            <person name="Liu Y."/>
        </authorList>
    </citation>
    <scope>NUCLEOTIDE SEQUENCE</scope>
    <source>
        <strain evidence="5">4Y11</strain>
    </source>
</reference>
<dbReference type="InterPro" id="IPR014729">
    <property type="entry name" value="Rossmann-like_a/b/a_fold"/>
</dbReference>
<dbReference type="GO" id="GO:0005524">
    <property type="term" value="F:ATP binding"/>
    <property type="evidence" value="ECO:0007669"/>
    <property type="project" value="UniProtKB-KW"/>
</dbReference>
<evidence type="ECO:0000256" key="3">
    <source>
        <dbReference type="ARBA" id="ARBA00022840"/>
    </source>
</evidence>
<dbReference type="InterPro" id="IPR006016">
    <property type="entry name" value="UspA"/>
</dbReference>
<comment type="similarity">
    <text evidence="1">Belongs to the universal stress protein A family.</text>
</comment>
<dbReference type="PANTHER" id="PTHR46268">
    <property type="entry name" value="STRESS RESPONSE PROTEIN NHAX"/>
    <property type="match status" value="1"/>
</dbReference>
<evidence type="ECO:0000313" key="6">
    <source>
        <dbReference type="Proteomes" id="UP000678374"/>
    </source>
</evidence>
<name>A0A941BLK0_9BURK</name>
<keyword evidence="3" id="KW-0067">ATP-binding</keyword>
<protein>
    <submittedName>
        <fullName evidence="5">Universal stress protein</fullName>
    </submittedName>
</protein>
<dbReference type="Proteomes" id="UP000678374">
    <property type="component" value="Unassembled WGS sequence"/>
</dbReference>